<accession>A0A8J8TFN5</accession>
<gene>
    <name evidence="1" type="ORF">A3207_00975</name>
</gene>
<proteinExistence type="predicted"/>
<dbReference type="AlphaFoldDB" id="A0A8J8TFN5"/>
<dbReference type="GeneID" id="41323343"/>
<evidence type="ECO:0000313" key="2">
    <source>
        <dbReference type="Proteomes" id="UP000752814"/>
    </source>
</evidence>
<dbReference type="RefSeq" id="WP_020448810.1">
    <property type="nucleotide sequence ID" value="NZ_CAYAYJ010000005.1"/>
</dbReference>
<reference evidence="1" key="1">
    <citation type="submission" date="2016-03" db="EMBL/GenBank/DDBJ databases">
        <authorList>
            <person name="Borrel G."/>
            <person name="Mccann A."/>
            <person name="O'Toole P.W."/>
        </authorList>
    </citation>
    <scope>NUCLEOTIDE SEQUENCE</scope>
    <source>
        <strain evidence="1">183</strain>
    </source>
</reference>
<protein>
    <recommendedName>
        <fullName evidence="3">Phage head morphogenesis domain-containing protein</fullName>
    </recommendedName>
</protein>
<evidence type="ECO:0008006" key="3">
    <source>
        <dbReference type="Google" id="ProtNLM"/>
    </source>
</evidence>
<dbReference type="Proteomes" id="UP000752814">
    <property type="component" value="Unassembled WGS sequence"/>
</dbReference>
<organism evidence="1 2">
    <name type="scientific">Candidatus Methanomassiliicoccus intestinalis</name>
    <dbReference type="NCBI Taxonomy" id="1406512"/>
    <lineage>
        <taxon>Archaea</taxon>
        <taxon>Methanobacteriati</taxon>
        <taxon>Thermoplasmatota</taxon>
        <taxon>Thermoplasmata</taxon>
        <taxon>Methanomassiliicoccales</taxon>
        <taxon>Methanomassiliicoccaceae</taxon>
        <taxon>Methanomassiliicoccus</taxon>
    </lineage>
</organism>
<comment type="caution">
    <text evidence="1">The sequence shown here is derived from an EMBL/GenBank/DDBJ whole genome shotgun (WGS) entry which is preliminary data.</text>
</comment>
<name>A0A8J8TFN5_9ARCH</name>
<evidence type="ECO:0000313" key="1">
    <source>
        <dbReference type="EMBL" id="TQS84646.1"/>
    </source>
</evidence>
<sequence>MTMEAMPLCDFCKYKIKGVRKCEVFPDEIPDEAYYNDHVIPINGDNGVVFEPAEEYRNDEYIRIRVEDFRSEFTAKRLKKEEELLSNFYKSELPLEEWADEYIRRDLIKADLHLFVQALLSIKHWVFASLTPLQSENLYTALVERMTADKWSLKDLTRTIQEAEPILDEAQAEAIARSESTLIVNKSREMQFERDPPGKYGYYWSGPSDHRTTEICSNIKTRTPAAGFDSPEDLSRVIKEEAKRYYESKGYKTQIREWLPHPNCRHTITSKMR</sequence>
<dbReference type="EMBL" id="LVVT01000001">
    <property type="protein sequence ID" value="TQS84646.1"/>
    <property type="molecule type" value="Genomic_DNA"/>
</dbReference>